<dbReference type="PROSITE" id="PS50005">
    <property type="entry name" value="TPR"/>
    <property type="match status" value="1"/>
</dbReference>
<protein>
    <submittedName>
        <fullName evidence="12">Prolyl 4-hydroxylase subunit alpha-1</fullName>
    </submittedName>
</protein>
<keyword evidence="9" id="KW-0732">Signal</keyword>
<feature type="domain" description="Prolyl 4-hydroxylase alpha subunit" evidence="10">
    <location>
        <begin position="350"/>
        <end position="538"/>
    </location>
</feature>
<gene>
    <name evidence="12" type="primary">LOC101849370</name>
</gene>
<evidence type="ECO:0000256" key="7">
    <source>
        <dbReference type="PROSITE-ProRule" id="PRU00339"/>
    </source>
</evidence>
<feature type="region of interest" description="Disordered" evidence="8">
    <location>
        <begin position="575"/>
        <end position="823"/>
    </location>
</feature>
<keyword evidence="7" id="KW-0802">TPR repeat</keyword>
<dbReference type="SUPFAM" id="SSF48452">
    <property type="entry name" value="TPR-like"/>
    <property type="match status" value="1"/>
</dbReference>
<dbReference type="Proteomes" id="UP000694888">
    <property type="component" value="Unplaced"/>
</dbReference>
<evidence type="ECO:0000313" key="12">
    <source>
        <dbReference type="RefSeq" id="XP_012937298.1"/>
    </source>
</evidence>
<evidence type="ECO:0000256" key="3">
    <source>
        <dbReference type="ARBA" id="ARBA00022896"/>
    </source>
</evidence>
<dbReference type="InterPro" id="IPR011990">
    <property type="entry name" value="TPR-like_helical_dom_sf"/>
</dbReference>
<keyword evidence="6" id="KW-0408">Iron</keyword>
<feature type="compositionally biased region" description="Basic and acidic residues" evidence="8">
    <location>
        <begin position="711"/>
        <end position="792"/>
    </location>
</feature>
<evidence type="ECO:0000259" key="10">
    <source>
        <dbReference type="SMART" id="SM00702"/>
    </source>
</evidence>
<dbReference type="PANTHER" id="PTHR10869:SF244">
    <property type="entry name" value="PROLYL 4-HYDROXYLASE SUBUNIT ALPHA-2"/>
    <property type="match status" value="1"/>
</dbReference>
<dbReference type="Pfam" id="PF08336">
    <property type="entry name" value="P4Ha_N"/>
    <property type="match status" value="1"/>
</dbReference>
<keyword evidence="2" id="KW-0479">Metal-binding</keyword>
<dbReference type="InterPro" id="IPR013547">
    <property type="entry name" value="P4H_N"/>
</dbReference>
<dbReference type="Gene3D" id="2.60.120.620">
    <property type="entry name" value="q2cbj1_9rhob like domain"/>
    <property type="match status" value="1"/>
</dbReference>
<keyword evidence="5" id="KW-0560">Oxidoreductase</keyword>
<feature type="compositionally biased region" description="Basic and acidic residues" evidence="8">
    <location>
        <begin position="691"/>
        <end position="704"/>
    </location>
</feature>
<evidence type="ECO:0000256" key="8">
    <source>
        <dbReference type="SAM" id="MobiDB-lite"/>
    </source>
</evidence>
<evidence type="ECO:0000313" key="11">
    <source>
        <dbReference type="Proteomes" id="UP000694888"/>
    </source>
</evidence>
<dbReference type="SMART" id="SM00702">
    <property type="entry name" value="P4Hc"/>
    <property type="match status" value="1"/>
</dbReference>
<dbReference type="GeneID" id="101849370"/>
<reference evidence="12" key="1">
    <citation type="submission" date="2025-08" db="UniProtKB">
        <authorList>
            <consortium name="RefSeq"/>
        </authorList>
    </citation>
    <scope>IDENTIFICATION</scope>
</reference>
<feature type="signal peptide" evidence="9">
    <location>
        <begin position="1"/>
        <end position="29"/>
    </location>
</feature>
<feature type="compositionally biased region" description="Basic and acidic residues" evidence="8">
    <location>
        <begin position="668"/>
        <end position="682"/>
    </location>
</feature>
<keyword evidence="4" id="KW-0223">Dioxygenase</keyword>
<feature type="compositionally biased region" description="Low complexity" evidence="8">
    <location>
        <begin position="650"/>
        <end position="662"/>
    </location>
</feature>
<feature type="chain" id="PRO_5045311050" evidence="9">
    <location>
        <begin position="30"/>
        <end position="823"/>
    </location>
</feature>
<feature type="repeat" description="TPR" evidence="7">
    <location>
        <begin position="236"/>
        <end position="269"/>
    </location>
</feature>
<evidence type="ECO:0000256" key="2">
    <source>
        <dbReference type="ARBA" id="ARBA00022723"/>
    </source>
</evidence>
<feature type="compositionally biased region" description="Acidic residues" evidence="8">
    <location>
        <begin position="793"/>
        <end position="823"/>
    </location>
</feature>
<proteinExistence type="predicted"/>
<evidence type="ECO:0000256" key="6">
    <source>
        <dbReference type="ARBA" id="ARBA00023004"/>
    </source>
</evidence>
<dbReference type="InterPro" id="IPR019734">
    <property type="entry name" value="TPR_rpt"/>
</dbReference>
<sequence length="823" mass="92442">MAKGIMNTPLRAVFAPVLCLLLSVAASSAFIVSSSNSVRTFTQLDLSSNLKKFIEHEEIRLKVIKDFKGHEDEVPLVEKRLEEFKVIEKQLKENETAATDFLASVRANHPTTIFAAIRNFESTWGTKFANTTLYGKRFREFIDTKDVRPLPDTLDLHRSGMAISVIQEVYNMSMEELTQGKVGGQQGEPLSPADCYDIGQTMLRDGLLDGASEWISFAVSSVDLENKESFTFNVSNALATLAKLAFQQKKDQDKALELFEKATELDPDNIELYRDYVKHRSGRNVTPMPEMETEKVEDWRKKYFEMCKNSTGISVYDIKNKTNPRLRCRYKSSAVTPYLVYREEILSVTPYISILYNFVSDAEVEAAKNASLDSDSLKEFILPGNDRATLWQYKGTFFRDDESPAFANISQKCGDVTGLDVSQRKTIHGHSMGEPVHVIDFGVGGLALPHADNKKIYHASYMGIVNGNRYASVYIQLTDIAAGGATVFIEQNITVVPRKGMAVLIYNYNPAGVPEDNLYVGTCPLAVGENIVLEKGIWHTIFDKTHFCGKKPKSTRFAMERVQALSQARAAADKPAIKIVGGSGEERQKEEPKGKTGEEEKTEVRSEEKKEEKEEVKEKEKVEEKIEEREEVEETIEEKVVSEEVEVPTEEVVIMEEALPQEQEQEEEKAAEREESAEKIEVEVVTEESEKESGEVKEEKKEEAAAPSQDESEKKEEKKGEEEPVKEESSEKEGETKSEETEVPSKDEKSEEKGKEEEAEKAGEALKETETKKEEAKVEKKSEGGEKGKEQAGEEGDAEEEEEAGEGEKEAEEDEDEGEETQE</sequence>
<keyword evidence="11" id="KW-1185">Reference proteome</keyword>
<dbReference type="Gene3D" id="1.25.40.10">
    <property type="entry name" value="Tetratricopeptide repeat domain"/>
    <property type="match status" value="1"/>
</dbReference>
<accession>A0ABM0ZYQ9</accession>
<evidence type="ECO:0000256" key="5">
    <source>
        <dbReference type="ARBA" id="ARBA00023002"/>
    </source>
</evidence>
<name>A0ABM0ZYQ9_APLCA</name>
<organism evidence="11 12">
    <name type="scientific">Aplysia californica</name>
    <name type="common">California sea hare</name>
    <dbReference type="NCBI Taxonomy" id="6500"/>
    <lineage>
        <taxon>Eukaryota</taxon>
        <taxon>Metazoa</taxon>
        <taxon>Spiralia</taxon>
        <taxon>Lophotrochozoa</taxon>
        <taxon>Mollusca</taxon>
        <taxon>Gastropoda</taxon>
        <taxon>Heterobranchia</taxon>
        <taxon>Euthyneura</taxon>
        <taxon>Tectipleura</taxon>
        <taxon>Aplysiida</taxon>
        <taxon>Aplysioidea</taxon>
        <taxon>Aplysiidae</taxon>
        <taxon>Aplysia</taxon>
    </lineage>
</organism>
<comment type="cofactor">
    <cofactor evidence="1">
        <name>L-ascorbate</name>
        <dbReference type="ChEBI" id="CHEBI:38290"/>
    </cofactor>
</comment>
<dbReference type="InterPro" id="IPR045054">
    <property type="entry name" value="P4HA-like"/>
</dbReference>
<dbReference type="PANTHER" id="PTHR10869">
    <property type="entry name" value="PROLYL 4-HYDROXYLASE ALPHA SUBUNIT"/>
    <property type="match status" value="1"/>
</dbReference>
<dbReference type="RefSeq" id="XP_012937298.1">
    <property type="nucleotide sequence ID" value="XM_013081844.2"/>
</dbReference>
<evidence type="ECO:0000256" key="4">
    <source>
        <dbReference type="ARBA" id="ARBA00022964"/>
    </source>
</evidence>
<feature type="compositionally biased region" description="Basic and acidic residues" evidence="8">
    <location>
        <begin position="584"/>
        <end position="628"/>
    </location>
</feature>
<dbReference type="InterPro" id="IPR006620">
    <property type="entry name" value="Pro_4_hyd_alph"/>
</dbReference>
<keyword evidence="3" id="KW-0847">Vitamin C</keyword>
<evidence type="ECO:0000256" key="1">
    <source>
        <dbReference type="ARBA" id="ARBA00001961"/>
    </source>
</evidence>
<evidence type="ECO:0000256" key="9">
    <source>
        <dbReference type="SAM" id="SignalP"/>
    </source>
</evidence>